<evidence type="ECO:0000313" key="1">
    <source>
        <dbReference type="EMBL" id="KAK3784915.1"/>
    </source>
</evidence>
<dbReference type="AlphaFoldDB" id="A0AAE1ACC1"/>
<organism evidence="1 2">
    <name type="scientific">Elysia crispata</name>
    <name type="common">lettuce slug</name>
    <dbReference type="NCBI Taxonomy" id="231223"/>
    <lineage>
        <taxon>Eukaryota</taxon>
        <taxon>Metazoa</taxon>
        <taxon>Spiralia</taxon>
        <taxon>Lophotrochozoa</taxon>
        <taxon>Mollusca</taxon>
        <taxon>Gastropoda</taxon>
        <taxon>Heterobranchia</taxon>
        <taxon>Euthyneura</taxon>
        <taxon>Panpulmonata</taxon>
        <taxon>Sacoglossa</taxon>
        <taxon>Placobranchoidea</taxon>
        <taxon>Plakobranchidae</taxon>
        <taxon>Elysia</taxon>
    </lineage>
</organism>
<evidence type="ECO:0000313" key="2">
    <source>
        <dbReference type="Proteomes" id="UP001283361"/>
    </source>
</evidence>
<accession>A0AAE1ACC1</accession>
<reference evidence="1" key="1">
    <citation type="journal article" date="2023" name="G3 (Bethesda)">
        <title>A reference genome for the long-term kleptoplast-retaining sea slug Elysia crispata morphotype clarki.</title>
        <authorList>
            <person name="Eastman K.E."/>
            <person name="Pendleton A.L."/>
            <person name="Shaikh M.A."/>
            <person name="Suttiyut T."/>
            <person name="Ogas R."/>
            <person name="Tomko P."/>
            <person name="Gavelis G."/>
            <person name="Widhalm J.R."/>
            <person name="Wisecaver J.H."/>
        </authorList>
    </citation>
    <scope>NUCLEOTIDE SEQUENCE</scope>
    <source>
        <strain evidence="1">ECLA1</strain>
    </source>
</reference>
<dbReference type="EMBL" id="JAWDGP010002182">
    <property type="protein sequence ID" value="KAK3784915.1"/>
    <property type="molecule type" value="Genomic_DNA"/>
</dbReference>
<dbReference type="Proteomes" id="UP001283361">
    <property type="component" value="Unassembled WGS sequence"/>
</dbReference>
<gene>
    <name evidence="1" type="ORF">RRG08_067256</name>
</gene>
<keyword evidence="2" id="KW-1185">Reference proteome</keyword>
<sequence>MSDPSDSREFSWEVYNILSSVYRLNLSLNSFPPSLTKACLDYNSYRIDYRRVIRQIPGNSHRKFTTFCHRCTGHSTTLQVFRVPKKRSVSHKFNNFPLVVGHVRSTRHKERAMQQITARDVSSRLCHAVYGSATLNYCVQFSLARLRCAMCRVPSMEGPPKVTRFSTLHDID</sequence>
<proteinExistence type="predicted"/>
<protein>
    <submittedName>
        <fullName evidence="1">Uncharacterized protein</fullName>
    </submittedName>
</protein>
<name>A0AAE1ACC1_9GAST</name>
<comment type="caution">
    <text evidence="1">The sequence shown here is derived from an EMBL/GenBank/DDBJ whole genome shotgun (WGS) entry which is preliminary data.</text>
</comment>